<dbReference type="EMBL" id="BARX01000026">
    <property type="protein sequence ID" value="GAD03384.1"/>
    <property type="molecule type" value="Genomic_DNA"/>
</dbReference>
<evidence type="ECO:0000313" key="2">
    <source>
        <dbReference type="Proteomes" id="UP000014461"/>
    </source>
</evidence>
<dbReference type="PANTHER" id="PTHR17985:SF8">
    <property type="entry name" value="TRANSPORT AND GOLGI ORGANIZATION PROTEIN 2 HOMOLOG"/>
    <property type="match status" value="1"/>
</dbReference>
<gene>
    <name evidence="1" type="ORF">AALB_3464</name>
</gene>
<sequence>MCTVSVLRLDQQTVITMNRDEARHRHEAGIKQQHKGDTVLVYPVDGQAGGTWFGFNNHGVVLALLNRYQDPQHAGAPTRGQIIPQALALGSSQHLEQHLAKQDYQHFNPFDLLMISANDCQHFSWNGKQLSHHHLSDKAIQLSSSALNTQQVLASRKHRFQQWLEHKPSSAERVLSDIHLQQCQENRSHSVLMDRDEAHSKSICQVRLSALDSEFDYYPEASLQAWRQQLSQANQPLDAGLLEKQQRQLSIIRSDLIDEVTL</sequence>
<dbReference type="InterPro" id="IPR008551">
    <property type="entry name" value="TANGO2"/>
</dbReference>
<evidence type="ECO:0008006" key="3">
    <source>
        <dbReference type="Google" id="ProtNLM"/>
    </source>
</evidence>
<dbReference type="AlphaFoldDB" id="R9PPW9"/>
<protein>
    <recommendedName>
        <fullName evidence="3">NRDE family protein</fullName>
    </recommendedName>
</protein>
<dbReference type="Pfam" id="PF05742">
    <property type="entry name" value="TANGO2"/>
    <property type="match status" value="1"/>
</dbReference>
<dbReference type="RefSeq" id="WP_016403151.1">
    <property type="nucleotide sequence ID" value="NZ_BARX01000026.1"/>
</dbReference>
<dbReference type="PANTHER" id="PTHR17985">
    <property type="entry name" value="SER/THR-RICH PROTEIN T10 IN DGCR REGION"/>
    <property type="match status" value="1"/>
</dbReference>
<organism evidence="1 2">
    <name type="scientific">Agarivorans albus MKT 106</name>
    <dbReference type="NCBI Taxonomy" id="1331007"/>
    <lineage>
        <taxon>Bacteria</taxon>
        <taxon>Pseudomonadati</taxon>
        <taxon>Pseudomonadota</taxon>
        <taxon>Gammaproteobacteria</taxon>
        <taxon>Alteromonadales</taxon>
        <taxon>Alteromonadaceae</taxon>
        <taxon>Agarivorans</taxon>
    </lineage>
</organism>
<dbReference type="STRING" id="1331007.AALB_3464"/>
<comment type="caution">
    <text evidence="1">The sequence shown here is derived from an EMBL/GenBank/DDBJ whole genome shotgun (WGS) entry which is preliminary data.</text>
</comment>
<dbReference type="OrthoDB" id="1113830at2"/>
<proteinExistence type="predicted"/>
<reference evidence="1" key="1">
    <citation type="journal article" date="2013" name="Genome Announc.">
        <title>Draft Genome Sequence of Agarivorans albus Strain MKT 106T, an Agarolytic Marine Bacterium.</title>
        <authorList>
            <person name="Yasuike M."/>
            <person name="Nakamura Y."/>
            <person name="Kai W."/>
            <person name="Fujiwara A."/>
            <person name="Fukui Y."/>
            <person name="Satomi M."/>
            <person name="Sano M."/>
        </authorList>
    </citation>
    <scope>NUCLEOTIDE SEQUENCE [LARGE SCALE GENOMIC DNA]</scope>
</reference>
<accession>R9PPW9</accession>
<keyword evidence="2" id="KW-1185">Reference proteome</keyword>
<evidence type="ECO:0000313" key="1">
    <source>
        <dbReference type="EMBL" id="GAD03384.1"/>
    </source>
</evidence>
<name>R9PPW9_AGAAL</name>
<dbReference type="Proteomes" id="UP000014461">
    <property type="component" value="Unassembled WGS sequence"/>
</dbReference>